<name>A0A0S4QJB4_9ACTN</name>
<dbReference type="Pfam" id="PF02624">
    <property type="entry name" value="YcaO"/>
    <property type="match status" value="1"/>
</dbReference>
<proteinExistence type="predicted"/>
<dbReference type="PANTHER" id="PTHR37809">
    <property type="entry name" value="RIBOSOMAL PROTEIN S12 METHYLTHIOTRANSFERASE ACCESSORY FACTOR YCAO"/>
    <property type="match status" value="1"/>
</dbReference>
<keyword evidence="3" id="KW-1185">Reference proteome</keyword>
<dbReference type="GO" id="GO:0005840">
    <property type="term" value="C:ribosome"/>
    <property type="evidence" value="ECO:0007669"/>
    <property type="project" value="UniProtKB-KW"/>
</dbReference>
<keyword evidence="2" id="KW-0689">Ribosomal protein</keyword>
<sequence>MNGEPLVDDRLGLLTGVVDQPPPPGMPSGWLGRSARVARADRFAWWRADGFGFGATLGDPRRARAAAIGEAVERYCGNAVPTDLPAASWDALTARGVQAVDPNDLALYSDRQYSTHGFPFVPFTRELEVAWVPGTDLAAGGPVLVPASLVYLDYFHGPHRGEPPTHALMYSGIAAGTSRGAAETAALEELFERDATTIWWASGAPARTVLDDGRVTGQLGRPDPNHPLTVRLLAVPSEFGVPVLAAFLADEAAGVVAFGSACRADPSTAAVKALVEALQLLALTRQLATPDSDVWRAVAAGDIEDHVFLPFRVDRRYGASVSEDYRELVDLPAVAQLYLDPDVQRRALGRLCPDEAVRLDDLPRADGSSLDGTRAAYLERLHGRGLRAVSVDLTTPDVARTGLHVVRVVVPGLVGNGPPAYPLRGGRRLYDVPAALGWSSRRLTEDDLVRHPLPLA</sequence>
<dbReference type="EMBL" id="FAOZ01000003">
    <property type="protein sequence ID" value="CUU54908.1"/>
    <property type="molecule type" value="Genomic_DNA"/>
</dbReference>
<dbReference type="RefSeq" id="WP_091272827.1">
    <property type="nucleotide sequence ID" value="NZ_FAOZ01000003.1"/>
</dbReference>
<dbReference type="PROSITE" id="PS51664">
    <property type="entry name" value="YCAO"/>
    <property type="match status" value="1"/>
</dbReference>
<evidence type="ECO:0000313" key="3">
    <source>
        <dbReference type="Proteomes" id="UP000198802"/>
    </source>
</evidence>
<dbReference type="PANTHER" id="PTHR37809:SF1">
    <property type="entry name" value="RIBOSOMAL PROTEIN S12 METHYLTHIOTRANSFERASE ACCESSORY FACTOR YCAO"/>
    <property type="match status" value="1"/>
</dbReference>
<dbReference type="Gene3D" id="3.30.160.660">
    <property type="match status" value="1"/>
</dbReference>
<organism evidence="2 3">
    <name type="scientific">Parafrankia irregularis</name>
    <dbReference type="NCBI Taxonomy" id="795642"/>
    <lineage>
        <taxon>Bacteria</taxon>
        <taxon>Bacillati</taxon>
        <taxon>Actinomycetota</taxon>
        <taxon>Actinomycetes</taxon>
        <taxon>Frankiales</taxon>
        <taxon>Frankiaceae</taxon>
        <taxon>Parafrankia</taxon>
    </lineage>
</organism>
<dbReference type="GO" id="GO:0016740">
    <property type="term" value="F:transferase activity"/>
    <property type="evidence" value="ECO:0007669"/>
    <property type="project" value="UniProtKB-KW"/>
</dbReference>
<protein>
    <submittedName>
        <fullName evidence="2">Ribosomal protein S12 methylthiotransferase accessory factor</fullName>
    </submittedName>
</protein>
<dbReference type="AlphaFoldDB" id="A0A0S4QJB4"/>
<dbReference type="InterPro" id="IPR003776">
    <property type="entry name" value="YcaO-like_dom"/>
</dbReference>
<dbReference type="Gene3D" id="3.30.1330.230">
    <property type="match status" value="1"/>
</dbReference>
<keyword evidence="2" id="KW-0687">Ribonucleoprotein</keyword>
<accession>A0A0S4QJB4</accession>
<keyword evidence="2" id="KW-0808">Transferase</keyword>
<dbReference type="Proteomes" id="UP000198802">
    <property type="component" value="Unassembled WGS sequence"/>
</dbReference>
<evidence type="ECO:0000313" key="2">
    <source>
        <dbReference type="EMBL" id="CUU54908.1"/>
    </source>
</evidence>
<dbReference type="InterPro" id="IPR027624">
    <property type="entry name" value="TOMM_cyclo_SagD"/>
</dbReference>
<feature type="domain" description="YcaO" evidence="1">
    <location>
        <begin position="52"/>
        <end position="456"/>
    </location>
</feature>
<evidence type="ECO:0000259" key="1">
    <source>
        <dbReference type="PROSITE" id="PS51664"/>
    </source>
</evidence>
<gene>
    <name evidence="2" type="ORF">Ga0074812_103398</name>
</gene>
<reference evidence="3" key="1">
    <citation type="submission" date="2015-11" db="EMBL/GenBank/DDBJ databases">
        <authorList>
            <person name="Varghese N."/>
        </authorList>
    </citation>
    <scope>NUCLEOTIDE SEQUENCE [LARGE SCALE GENOMIC DNA]</scope>
    <source>
        <strain evidence="3">DSM 45899</strain>
    </source>
</reference>
<dbReference type="Gene3D" id="3.30.40.250">
    <property type="match status" value="1"/>
</dbReference>
<dbReference type="NCBIfam" id="TIGR03604">
    <property type="entry name" value="TOMM_cyclo_SagD"/>
    <property type="match status" value="1"/>
</dbReference>